<evidence type="ECO:0000313" key="2">
    <source>
        <dbReference type="EMBL" id="CAD9329202.1"/>
    </source>
</evidence>
<proteinExistence type="predicted"/>
<feature type="compositionally biased region" description="Low complexity" evidence="1">
    <location>
        <begin position="61"/>
        <end position="75"/>
    </location>
</feature>
<evidence type="ECO:0000256" key="1">
    <source>
        <dbReference type="SAM" id="MobiDB-lite"/>
    </source>
</evidence>
<feature type="region of interest" description="Disordered" evidence="1">
    <location>
        <begin position="1"/>
        <end position="79"/>
    </location>
</feature>
<reference evidence="2" key="1">
    <citation type="submission" date="2021-01" db="EMBL/GenBank/DDBJ databases">
        <authorList>
            <person name="Corre E."/>
            <person name="Pelletier E."/>
            <person name="Niang G."/>
            <person name="Scheremetjew M."/>
            <person name="Finn R."/>
            <person name="Kale V."/>
            <person name="Holt S."/>
            <person name="Cochrane G."/>
            <person name="Meng A."/>
            <person name="Brown T."/>
            <person name="Cohen L."/>
        </authorList>
    </citation>
    <scope>NUCLEOTIDE SEQUENCE</scope>
    <source>
        <strain evidence="2">Pop2</strain>
    </source>
</reference>
<feature type="compositionally biased region" description="Low complexity" evidence="1">
    <location>
        <begin position="1"/>
        <end position="24"/>
    </location>
</feature>
<accession>A0A7S1Z5K1</accession>
<name>A0A7S1Z5K1_9STRA</name>
<sequence>MFNAETSTTASTTTTKTTSSATSKDNTLSHDPSLLCITQNRSSSQEMQGENMEDAAHKSKAVVVAPSSSKSNPSKGCDNEDTVLFESMASHLVDTLGSSVQTSLSEQVSKLPLLPGRKSEPGGATDRTTAAGENVDEYMGGEERLMSMLRKSYGKNIDIIESYTNRNIFSIRMFGKVKRRTVVERYMNQEEGKFGDDGSSKTSPIEVSARATHYEKEMILGSYHNNSNAELESIKHQYGSPIAKSEIPTTEQVNALDDEIRNLRERFRSLQRDKLILLAKHKRLSKISGSTKRAHILYDEAISGESSKNNGAGEEGKLEDSVTVNILNSASGAIMGTEALSNLTARSTELMDIMDDLKAKRSKEEEKENMVEVLDLKDKRKKDEEIVQLSLEEDYEERMKNWGEAGGGDIAGVKRVLSRLSKKTKKMNAVFVLGAQ</sequence>
<dbReference type="EMBL" id="HBGN01016530">
    <property type="protein sequence ID" value="CAD9329202.1"/>
    <property type="molecule type" value="Transcribed_RNA"/>
</dbReference>
<dbReference type="AlphaFoldDB" id="A0A7S1Z5K1"/>
<protein>
    <submittedName>
        <fullName evidence="2">Uncharacterized protein</fullName>
    </submittedName>
</protein>
<organism evidence="2">
    <name type="scientific">Ditylum brightwellii</name>
    <dbReference type="NCBI Taxonomy" id="49249"/>
    <lineage>
        <taxon>Eukaryota</taxon>
        <taxon>Sar</taxon>
        <taxon>Stramenopiles</taxon>
        <taxon>Ochrophyta</taxon>
        <taxon>Bacillariophyta</taxon>
        <taxon>Mediophyceae</taxon>
        <taxon>Lithodesmiophycidae</taxon>
        <taxon>Lithodesmiales</taxon>
        <taxon>Lithodesmiaceae</taxon>
        <taxon>Ditylum</taxon>
    </lineage>
</organism>
<feature type="compositionally biased region" description="Polar residues" evidence="1">
    <location>
        <begin position="25"/>
        <end position="48"/>
    </location>
</feature>
<gene>
    <name evidence="2" type="ORF">DBRI1063_LOCUS10639</name>
</gene>